<dbReference type="Proteomes" id="UP000016924">
    <property type="component" value="Unassembled WGS sequence"/>
</dbReference>
<dbReference type="eggNOG" id="ENOG502S18D">
    <property type="taxonomic scope" value="Eukaryota"/>
</dbReference>
<organism evidence="1 2">
    <name type="scientific">Coniosporium apollinis (strain CBS 100218)</name>
    <name type="common">Rock-inhabiting black yeast</name>
    <dbReference type="NCBI Taxonomy" id="1168221"/>
    <lineage>
        <taxon>Eukaryota</taxon>
        <taxon>Fungi</taxon>
        <taxon>Dikarya</taxon>
        <taxon>Ascomycota</taxon>
        <taxon>Pezizomycotina</taxon>
        <taxon>Dothideomycetes</taxon>
        <taxon>Dothideomycetes incertae sedis</taxon>
        <taxon>Coniosporium</taxon>
    </lineage>
</organism>
<gene>
    <name evidence="1" type="ORF">W97_09257</name>
</gene>
<dbReference type="STRING" id="1168221.R7Z7S4"/>
<name>R7Z7S4_CONA1</name>
<keyword evidence="2" id="KW-1185">Reference proteome</keyword>
<sequence length="469" mass="52313">MANKSGVFFPMYQREAMWISFEAKSKFAIRVFVGGINAVSGRPWNAPPRTTDAKQDYIVAPPQEWLDGIAVSKDTVKQFVAMPIGTGYSIEKQLTGKEDIGGLQLEITPSGGKLEVRRTRGSYDNPSLTLSKSPRQCGISAGSEVFLKNMGNGFPTLGGKEREIRPRLLRELRVDSDGPLQPNLPLTALYSVRLKIIDSTNFRKHAVVTQEFSPFVLFDEVRKRTILKDMPLSNFELHHDGKRLESWSKLVDAGLSDNAVIDARIKSEYEKPKRNLGLGWFRQRKHQDVMSQRQSYQSYQPQSHYSYPQPMLPQSYPLGGVFTQGMDIQSAPLPSFAKEDTTGWSMGLAAGGRLRQQILPDSERPYTWNKSGTSVVSVQIPNSVAFEGLMGILTPPSPITLEHYVAAGYLFYEFYREMAAATTGQHYFRQIKSIGEIDFAAGDVQVGTSVAVSQKVACTSCRKRLCDSM</sequence>
<dbReference type="HOGENOM" id="CLU_582675_0_0_1"/>
<dbReference type="EMBL" id="JH767652">
    <property type="protein sequence ID" value="EON69991.1"/>
    <property type="molecule type" value="Genomic_DNA"/>
</dbReference>
<evidence type="ECO:0008006" key="3">
    <source>
        <dbReference type="Google" id="ProtNLM"/>
    </source>
</evidence>
<dbReference type="RefSeq" id="XP_007785308.1">
    <property type="nucleotide sequence ID" value="XM_007787118.1"/>
</dbReference>
<protein>
    <recommendedName>
        <fullName evidence="3">Ubiquitin-like domain-containing protein</fullName>
    </recommendedName>
</protein>
<reference evidence="2" key="1">
    <citation type="submission" date="2012-06" db="EMBL/GenBank/DDBJ databases">
        <title>The genome sequence of Coniosporium apollinis CBS 100218.</title>
        <authorList>
            <consortium name="The Broad Institute Genome Sequencing Platform"/>
            <person name="Cuomo C."/>
            <person name="Gorbushina A."/>
            <person name="Noack S."/>
            <person name="Walker B."/>
            <person name="Young S.K."/>
            <person name="Zeng Q."/>
            <person name="Gargeya S."/>
            <person name="Fitzgerald M."/>
            <person name="Haas B."/>
            <person name="Abouelleil A."/>
            <person name="Alvarado L."/>
            <person name="Arachchi H.M."/>
            <person name="Berlin A.M."/>
            <person name="Chapman S.B."/>
            <person name="Goldberg J."/>
            <person name="Griggs A."/>
            <person name="Gujja S."/>
            <person name="Hansen M."/>
            <person name="Howarth C."/>
            <person name="Imamovic A."/>
            <person name="Larimer J."/>
            <person name="McCowan C."/>
            <person name="Montmayeur A."/>
            <person name="Murphy C."/>
            <person name="Neiman D."/>
            <person name="Pearson M."/>
            <person name="Priest M."/>
            <person name="Roberts A."/>
            <person name="Saif S."/>
            <person name="Shea T."/>
            <person name="Sisk P."/>
            <person name="Sykes S."/>
            <person name="Wortman J."/>
            <person name="Nusbaum C."/>
            <person name="Birren B."/>
        </authorList>
    </citation>
    <scope>NUCLEOTIDE SEQUENCE [LARGE SCALE GENOMIC DNA]</scope>
    <source>
        <strain evidence="2">CBS 100218</strain>
    </source>
</reference>
<dbReference type="OrthoDB" id="428577at2759"/>
<proteinExistence type="predicted"/>
<dbReference type="AlphaFoldDB" id="R7Z7S4"/>
<evidence type="ECO:0000313" key="2">
    <source>
        <dbReference type="Proteomes" id="UP000016924"/>
    </source>
</evidence>
<accession>R7Z7S4</accession>
<dbReference type="GeneID" id="19906568"/>
<evidence type="ECO:0000313" key="1">
    <source>
        <dbReference type="EMBL" id="EON69991.1"/>
    </source>
</evidence>